<evidence type="ECO:0000256" key="3">
    <source>
        <dbReference type="ARBA" id="ARBA00022833"/>
    </source>
</evidence>
<dbReference type="PANTHER" id="PTHR33202:SF7">
    <property type="entry name" value="FERRIC UPTAKE REGULATION PROTEIN"/>
    <property type="match status" value="1"/>
</dbReference>
<organism evidence="7">
    <name type="scientific">bioreactor metagenome</name>
    <dbReference type="NCBI Taxonomy" id="1076179"/>
    <lineage>
        <taxon>unclassified sequences</taxon>
        <taxon>metagenomes</taxon>
        <taxon>ecological metagenomes</taxon>
    </lineage>
</organism>
<proteinExistence type="inferred from homology"/>
<evidence type="ECO:0000256" key="6">
    <source>
        <dbReference type="ARBA" id="ARBA00023163"/>
    </source>
</evidence>
<dbReference type="GO" id="GO:0000976">
    <property type="term" value="F:transcription cis-regulatory region binding"/>
    <property type="evidence" value="ECO:0007669"/>
    <property type="project" value="TreeGrafter"/>
</dbReference>
<comment type="similarity">
    <text evidence="1">Belongs to the Fur family.</text>
</comment>
<dbReference type="InterPro" id="IPR002481">
    <property type="entry name" value="FUR"/>
</dbReference>
<evidence type="ECO:0000256" key="1">
    <source>
        <dbReference type="ARBA" id="ARBA00007957"/>
    </source>
</evidence>
<protein>
    <recommendedName>
        <fullName evidence="8">Ferric uptake regulation protein</fullName>
    </recommendedName>
</protein>
<dbReference type="GO" id="GO:1900376">
    <property type="term" value="P:regulation of secondary metabolite biosynthetic process"/>
    <property type="evidence" value="ECO:0007669"/>
    <property type="project" value="TreeGrafter"/>
</dbReference>
<dbReference type="EMBL" id="VSSQ01034616">
    <property type="protein sequence ID" value="MPM86627.1"/>
    <property type="molecule type" value="Genomic_DNA"/>
</dbReference>
<evidence type="ECO:0000256" key="4">
    <source>
        <dbReference type="ARBA" id="ARBA00023015"/>
    </source>
</evidence>
<dbReference type="AlphaFoldDB" id="A0A645DBQ9"/>
<name>A0A645DBQ9_9ZZZZ</name>
<evidence type="ECO:0000256" key="5">
    <source>
        <dbReference type="ARBA" id="ARBA00023125"/>
    </source>
</evidence>
<keyword evidence="5" id="KW-0238">DNA-binding</keyword>
<dbReference type="Gene3D" id="3.30.1490.190">
    <property type="match status" value="1"/>
</dbReference>
<keyword evidence="2" id="KW-0678">Repressor</keyword>
<keyword evidence="3" id="KW-0862">Zinc</keyword>
<dbReference type="GO" id="GO:0008270">
    <property type="term" value="F:zinc ion binding"/>
    <property type="evidence" value="ECO:0007669"/>
    <property type="project" value="TreeGrafter"/>
</dbReference>
<dbReference type="GO" id="GO:0003700">
    <property type="term" value="F:DNA-binding transcription factor activity"/>
    <property type="evidence" value="ECO:0007669"/>
    <property type="project" value="InterPro"/>
</dbReference>
<sequence length="137" mass="15716">MAEYETQQRRVLLDYLKEHPDRGFSIEELYDALASCCPSEQLPGKSTLYRLIPKLVAEGLVKRFAGERGRRFQYQLVDCEECQAHLHLKCTACGSLFHMNHAVSEQIIDEVLEQSAFSLDQKETVLFGTCKNCSKRK</sequence>
<dbReference type="PANTHER" id="PTHR33202">
    <property type="entry name" value="ZINC UPTAKE REGULATION PROTEIN"/>
    <property type="match status" value="1"/>
</dbReference>
<keyword evidence="6" id="KW-0804">Transcription</keyword>
<accession>A0A645DBQ9</accession>
<evidence type="ECO:0008006" key="8">
    <source>
        <dbReference type="Google" id="ProtNLM"/>
    </source>
</evidence>
<dbReference type="Pfam" id="PF01475">
    <property type="entry name" value="FUR"/>
    <property type="match status" value="1"/>
</dbReference>
<gene>
    <name evidence="7" type="ORF">SDC9_133717</name>
</gene>
<evidence type="ECO:0000313" key="7">
    <source>
        <dbReference type="EMBL" id="MPM86627.1"/>
    </source>
</evidence>
<dbReference type="InterPro" id="IPR043135">
    <property type="entry name" value="Fur_C"/>
</dbReference>
<reference evidence="7" key="1">
    <citation type="submission" date="2019-08" db="EMBL/GenBank/DDBJ databases">
        <authorList>
            <person name="Kucharzyk K."/>
            <person name="Murdoch R.W."/>
            <person name="Higgins S."/>
            <person name="Loffler F."/>
        </authorList>
    </citation>
    <scope>NUCLEOTIDE SEQUENCE</scope>
</reference>
<comment type="caution">
    <text evidence="7">The sequence shown here is derived from an EMBL/GenBank/DDBJ whole genome shotgun (WGS) entry which is preliminary data.</text>
</comment>
<evidence type="ECO:0000256" key="2">
    <source>
        <dbReference type="ARBA" id="ARBA00022491"/>
    </source>
</evidence>
<dbReference type="InterPro" id="IPR036388">
    <property type="entry name" value="WH-like_DNA-bd_sf"/>
</dbReference>
<dbReference type="Gene3D" id="1.10.10.10">
    <property type="entry name" value="Winged helix-like DNA-binding domain superfamily/Winged helix DNA-binding domain"/>
    <property type="match status" value="1"/>
</dbReference>
<dbReference type="SUPFAM" id="SSF46785">
    <property type="entry name" value="Winged helix' DNA-binding domain"/>
    <property type="match status" value="1"/>
</dbReference>
<keyword evidence="4" id="KW-0805">Transcription regulation</keyword>
<dbReference type="InterPro" id="IPR036390">
    <property type="entry name" value="WH_DNA-bd_sf"/>
</dbReference>
<dbReference type="GO" id="GO:0045892">
    <property type="term" value="P:negative regulation of DNA-templated transcription"/>
    <property type="evidence" value="ECO:0007669"/>
    <property type="project" value="TreeGrafter"/>
</dbReference>